<dbReference type="OrthoDB" id="418748at2759"/>
<protein>
    <recommendedName>
        <fullName evidence="3">Reverse transcriptase domain-containing protein</fullName>
    </recommendedName>
</protein>
<accession>A0A016USG0</accession>
<dbReference type="EMBL" id="JARK01001364">
    <property type="protein sequence ID" value="EYC18369.1"/>
    <property type="molecule type" value="Genomic_DNA"/>
</dbReference>
<evidence type="ECO:0000313" key="1">
    <source>
        <dbReference type="EMBL" id="EYC18369.1"/>
    </source>
</evidence>
<sequence>MAKATHYEKSNKELDTRDCERLIYCLAKSCRRQAEYEEKSREINDQHGKLLVDYRKDPAPWKLLHEDDVMIASLDKCELERLTQAWSDRLAQFGLCLYATKTEYLTNQST</sequence>
<reference evidence="2" key="1">
    <citation type="journal article" date="2015" name="Nat. Genet.">
        <title>The genome and transcriptome of the zoonotic hookworm Ancylostoma ceylanicum identify infection-specific gene families.</title>
        <authorList>
            <person name="Schwarz E.M."/>
            <person name="Hu Y."/>
            <person name="Antoshechkin I."/>
            <person name="Miller M.M."/>
            <person name="Sternberg P.W."/>
            <person name="Aroian R.V."/>
        </authorList>
    </citation>
    <scope>NUCLEOTIDE SEQUENCE</scope>
    <source>
        <strain evidence="2">HY135</strain>
    </source>
</reference>
<evidence type="ECO:0000313" key="2">
    <source>
        <dbReference type="Proteomes" id="UP000024635"/>
    </source>
</evidence>
<organism evidence="1 2">
    <name type="scientific">Ancylostoma ceylanicum</name>
    <dbReference type="NCBI Taxonomy" id="53326"/>
    <lineage>
        <taxon>Eukaryota</taxon>
        <taxon>Metazoa</taxon>
        <taxon>Ecdysozoa</taxon>
        <taxon>Nematoda</taxon>
        <taxon>Chromadorea</taxon>
        <taxon>Rhabditida</taxon>
        <taxon>Rhabditina</taxon>
        <taxon>Rhabditomorpha</taxon>
        <taxon>Strongyloidea</taxon>
        <taxon>Ancylostomatidae</taxon>
        <taxon>Ancylostomatinae</taxon>
        <taxon>Ancylostoma</taxon>
    </lineage>
</organism>
<comment type="caution">
    <text evidence="1">The sequence shown here is derived from an EMBL/GenBank/DDBJ whole genome shotgun (WGS) entry which is preliminary data.</text>
</comment>
<gene>
    <name evidence="1" type="primary">Acey_s0028.g1824</name>
    <name evidence="1" type="ORF">Y032_0028g1824</name>
</gene>
<proteinExistence type="predicted"/>
<dbReference type="Proteomes" id="UP000024635">
    <property type="component" value="Unassembled WGS sequence"/>
</dbReference>
<dbReference type="AlphaFoldDB" id="A0A016USG0"/>
<evidence type="ECO:0008006" key="3">
    <source>
        <dbReference type="Google" id="ProtNLM"/>
    </source>
</evidence>
<name>A0A016USG0_9BILA</name>
<keyword evidence="2" id="KW-1185">Reference proteome</keyword>